<dbReference type="SUPFAM" id="SSF51197">
    <property type="entry name" value="Clavaminate synthase-like"/>
    <property type="match status" value="1"/>
</dbReference>
<dbReference type="InterPro" id="IPR044861">
    <property type="entry name" value="IPNS-like_FE2OG_OXY"/>
</dbReference>
<dbReference type="InterPro" id="IPR005123">
    <property type="entry name" value="Oxoglu/Fe-dep_dioxygenase_dom"/>
</dbReference>
<reference evidence="7 8" key="1">
    <citation type="submission" date="2023-01" db="EMBL/GenBank/DDBJ databases">
        <title>Novel species of the genus Vogesella isolated from rivers.</title>
        <authorList>
            <person name="Lu H."/>
        </authorList>
    </citation>
    <scope>NUCLEOTIDE SEQUENCE [LARGE SCALE GENOMIC DNA]</scope>
    <source>
        <strain evidence="7 8">DC21W</strain>
    </source>
</reference>
<evidence type="ECO:0000256" key="1">
    <source>
        <dbReference type="ARBA" id="ARBA00008056"/>
    </source>
</evidence>
<dbReference type="EMBL" id="JAQQLF010000022">
    <property type="protein sequence ID" value="MDC7718599.1"/>
    <property type="molecule type" value="Genomic_DNA"/>
</dbReference>
<gene>
    <name evidence="7" type="ORF">PQU95_15435</name>
</gene>
<dbReference type="InterPro" id="IPR026992">
    <property type="entry name" value="DIOX_N"/>
</dbReference>
<keyword evidence="3 5" id="KW-0560">Oxidoreductase</keyword>
<organism evidence="7 8">
    <name type="scientific">Vogesella aquatica</name>
    <dbReference type="NCBI Taxonomy" id="2984206"/>
    <lineage>
        <taxon>Bacteria</taxon>
        <taxon>Pseudomonadati</taxon>
        <taxon>Pseudomonadota</taxon>
        <taxon>Betaproteobacteria</taxon>
        <taxon>Neisseriales</taxon>
        <taxon>Chromobacteriaceae</taxon>
        <taxon>Vogesella</taxon>
    </lineage>
</organism>
<dbReference type="Pfam" id="PF03171">
    <property type="entry name" value="2OG-FeII_Oxy"/>
    <property type="match status" value="1"/>
</dbReference>
<keyword evidence="4 5" id="KW-0408">Iron</keyword>
<dbReference type="Pfam" id="PF14226">
    <property type="entry name" value="DIOX_N"/>
    <property type="match status" value="1"/>
</dbReference>
<dbReference type="PANTHER" id="PTHR10209:SF885">
    <property type="entry name" value="2OG-FE(II) OXYGENASE FAMILY, PUTATIVE (AFU_ORTHOLOGUE AFUA_2G00750)-RELATED"/>
    <property type="match status" value="1"/>
</dbReference>
<feature type="domain" description="Fe2OG dioxygenase" evidence="6">
    <location>
        <begin position="175"/>
        <end position="275"/>
    </location>
</feature>
<comment type="similarity">
    <text evidence="1 5">Belongs to the iron/ascorbate-dependent oxidoreductase family.</text>
</comment>
<evidence type="ECO:0000256" key="2">
    <source>
        <dbReference type="ARBA" id="ARBA00022723"/>
    </source>
</evidence>
<sequence>MSQTRLPLLDLSQFHAGGQARQQFLQQLRHAAREVGFFYLAGHGISPQLEQDVLSVSRQFFALPQQQKDQVAMVNSPHFRGYTRVGGELTLGKPDWREQFDVMREAPTVKLHYGEQPWLRLQGPNQWPDALPAMRDTILAWQDQLTDVSTTLLHAFAIALEQEEHVFDHTIRNGPFQHLKLIRYPGRQPGESDQGVGAHKDAGYLTLVLQGDEPGLEVLLDGEWVLATPIPGTFVVNIGELLELASNGYLKATLHRVVSPAPGIARLSTAFFMAAQLDADVPLLKLPPHLAAEAKGPASDPANPLFYQVGRNVLKGRLRSHVDVADAHYGDLEAVL</sequence>
<evidence type="ECO:0000313" key="7">
    <source>
        <dbReference type="EMBL" id="MDC7718599.1"/>
    </source>
</evidence>
<dbReference type="PANTHER" id="PTHR10209">
    <property type="entry name" value="OXIDOREDUCTASE, 2OG-FE II OXYGENASE FAMILY PROTEIN"/>
    <property type="match status" value="1"/>
</dbReference>
<accession>A0ABT5J1A6</accession>
<name>A0ABT5J1A6_9NEIS</name>
<protein>
    <submittedName>
        <fullName evidence="7">2-oxoglutarate and iron-dependent oxygenase domain-containing protein</fullName>
    </submittedName>
</protein>
<comment type="caution">
    <text evidence="7">The sequence shown here is derived from an EMBL/GenBank/DDBJ whole genome shotgun (WGS) entry which is preliminary data.</text>
</comment>
<dbReference type="PRINTS" id="PR00682">
    <property type="entry name" value="IPNSYNTHASE"/>
</dbReference>
<proteinExistence type="inferred from homology"/>
<dbReference type="InterPro" id="IPR027443">
    <property type="entry name" value="IPNS-like_sf"/>
</dbReference>
<dbReference type="RefSeq" id="WP_272752836.1">
    <property type="nucleotide sequence ID" value="NZ_JAQQLF010000022.1"/>
</dbReference>
<keyword evidence="2 5" id="KW-0479">Metal-binding</keyword>
<evidence type="ECO:0000256" key="3">
    <source>
        <dbReference type="ARBA" id="ARBA00023002"/>
    </source>
</evidence>
<evidence type="ECO:0000256" key="5">
    <source>
        <dbReference type="RuleBase" id="RU003682"/>
    </source>
</evidence>
<evidence type="ECO:0000313" key="8">
    <source>
        <dbReference type="Proteomes" id="UP001219956"/>
    </source>
</evidence>
<dbReference type="Gene3D" id="2.60.120.330">
    <property type="entry name" value="B-lactam Antibiotic, Isopenicillin N Synthase, Chain"/>
    <property type="match status" value="1"/>
</dbReference>
<evidence type="ECO:0000256" key="4">
    <source>
        <dbReference type="ARBA" id="ARBA00023004"/>
    </source>
</evidence>
<dbReference type="Proteomes" id="UP001219956">
    <property type="component" value="Unassembled WGS sequence"/>
</dbReference>
<dbReference type="PROSITE" id="PS51471">
    <property type="entry name" value="FE2OG_OXY"/>
    <property type="match status" value="1"/>
</dbReference>
<keyword evidence="8" id="KW-1185">Reference proteome</keyword>
<evidence type="ECO:0000259" key="6">
    <source>
        <dbReference type="PROSITE" id="PS51471"/>
    </source>
</evidence>